<sequence>MKDDDAISISSDGSEDEYSQRRAILEPPIRNVVDALGGYEGGVYRMGDEAYGCLKDLKKYWRKDDTDDERTVARIFWSTRVLPNDLVPILLETAGKGYVDDKRAIACADLVTAMTWPIDLAEELKELDDELDRGTDYTQLLQSHLHYKAALLRPGVLQALFSIMLPCLAKEVKERKERDVQIVNVVLHLVRNLAFIKDLPANVHLSADQAEFSNLQSKLIRTLSDTHFLDLILTIASNAATDTMFNGWNTLTLEIFYLLFRGITPNSLVLEQTMHKKKELRDLLSIEGQRRRDFARNAPSRHSRFGTTISVKLNPKKAAPVEPSEGEDAPPPAAPGPGPSSSSQPLVLHRQQALTKDSGVIIDLLKRQKKQKGKKEDELSRVENLSTEARTVLQGLARTFIESCFNRSPDLTHAAFLASLLKDIRSERPKITEKDNLRLLFVTKWFLQFFLAARATQADAAWGFGLVGEVVERAWIVWVLKRMRGAVEEKPKLWTELQAGSECMTQLLALIDAMAAGAPDARKAAALLQQQLVYNGQVLDAALEGLRLYRPGTQALAFLDAGVHLAYALMKMLERWGKARGEDAYVRKRAKPRRKRRGAGGGADDEGVPDVEEEEAAPPEEDVIEETMFTFEGFELKFANAEITRALLTYLARYKEFTSPESMKRVVSLMHRQAVKAKAEGLYFQVTTLELFKSILADQKSFPKEQPYKDLLALIKYILRQFFKAVEEDSFVLIEAFFPKTRGQWKKLSSWEPEAKGKRGKASVEGARFPPDVQVKKGYSWSEQLAIAMAALQEAEQGELIEWVKDILSLVIAQRERIIAQTDGAASDAEVAEVELDEDVVKAEDAIKTADAIKATHAEKQPSAEALAQMTDYLIPYISDEQADAATKNPQLKLMFRLVHFYVQDEDAEELEWYIPAGILVADLQRSLNVIRQFQIAPLDLGGKRAAQLLSKKRRRARRARSPSSASSDEGEADYEDGDNGGGGSKRPGRSGKAKDKKRKTKKTKSKAREDGSGSESDEAPRARKVRKQKETVVYKSAQFIEDSDEEYGADIDAFFAREAALRERAALAAADSALGIGTMRATGTKKRVRRAAGARGAKRRRTEEAPGAGAGGGGSGDIELAGDEVGPPSPATAPGASGRRKGRVASSSEEDG</sequence>
<keyword evidence="2" id="KW-1185">Reference proteome</keyword>
<dbReference type="EMBL" id="MU277214">
    <property type="protein sequence ID" value="KAI0061071.1"/>
    <property type="molecule type" value="Genomic_DNA"/>
</dbReference>
<protein>
    <submittedName>
        <fullName evidence="1">Timeless-domain-containing protein</fullName>
    </submittedName>
</protein>
<proteinExistence type="predicted"/>
<gene>
    <name evidence="1" type="ORF">BV25DRAFT_1917049</name>
</gene>
<accession>A0ACB8SZD0</accession>
<reference evidence="1" key="1">
    <citation type="submission" date="2021-03" db="EMBL/GenBank/DDBJ databases">
        <authorList>
            <consortium name="DOE Joint Genome Institute"/>
            <person name="Ahrendt S."/>
            <person name="Looney B.P."/>
            <person name="Miyauchi S."/>
            <person name="Morin E."/>
            <person name="Drula E."/>
            <person name="Courty P.E."/>
            <person name="Chicoki N."/>
            <person name="Fauchery L."/>
            <person name="Kohler A."/>
            <person name="Kuo A."/>
            <person name="Labutti K."/>
            <person name="Pangilinan J."/>
            <person name="Lipzen A."/>
            <person name="Riley R."/>
            <person name="Andreopoulos W."/>
            <person name="He G."/>
            <person name="Johnson J."/>
            <person name="Barry K.W."/>
            <person name="Grigoriev I.V."/>
            <person name="Nagy L."/>
            <person name="Hibbett D."/>
            <person name="Henrissat B."/>
            <person name="Matheny P.B."/>
            <person name="Labbe J."/>
            <person name="Martin F."/>
        </authorList>
    </citation>
    <scope>NUCLEOTIDE SEQUENCE</scope>
    <source>
        <strain evidence="1">HHB10654</strain>
    </source>
</reference>
<name>A0ACB8SZD0_9AGAM</name>
<evidence type="ECO:0000313" key="2">
    <source>
        <dbReference type="Proteomes" id="UP000814140"/>
    </source>
</evidence>
<reference evidence="1" key="2">
    <citation type="journal article" date="2022" name="New Phytol.">
        <title>Evolutionary transition to the ectomycorrhizal habit in the genomes of a hyperdiverse lineage of mushroom-forming fungi.</title>
        <authorList>
            <person name="Looney B."/>
            <person name="Miyauchi S."/>
            <person name="Morin E."/>
            <person name="Drula E."/>
            <person name="Courty P.E."/>
            <person name="Kohler A."/>
            <person name="Kuo A."/>
            <person name="LaButti K."/>
            <person name="Pangilinan J."/>
            <person name="Lipzen A."/>
            <person name="Riley R."/>
            <person name="Andreopoulos W."/>
            <person name="He G."/>
            <person name="Johnson J."/>
            <person name="Nolan M."/>
            <person name="Tritt A."/>
            <person name="Barry K.W."/>
            <person name="Grigoriev I.V."/>
            <person name="Nagy L.G."/>
            <person name="Hibbett D."/>
            <person name="Henrissat B."/>
            <person name="Matheny P.B."/>
            <person name="Labbe J."/>
            <person name="Martin F.M."/>
        </authorList>
    </citation>
    <scope>NUCLEOTIDE SEQUENCE</scope>
    <source>
        <strain evidence="1">HHB10654</strain>
    </source>
</reference>
<comment type="caution">
    <text evidence="1">The sequence shown here is derived from an EMBL/GenBank/DDBJ whole genome shotgun (WGS) entry which is preliminary data.</text>
</comment>
<dbReference type="Proteomes" id="UP000814140">
    <property type="component" value="Unassembled WGS sequence"/>
</dbReference>
<evidence type="ECO:0000313" key="1">
    <source>
        <dbReference type="EMBL" id="KAI0061071.1"/>
    </source>
</evidence>
<organism evidence="1 2">
    <name type="scientific">Artomyces pyxidatus</name>
    <dbReference type="NCBI Taxonomy" id="48021"/>
    <lineage>
        <taxon>Eukaryota</taxon>
        <taxon>Fungi</taxon>
        <taxon>Dikarya</taxon>
        <taxon>Basidiomycota</taxon>
        <taxon>Agaricomycotina</taxon>
        <taxon>Agaricomycetes</taxon>
        <taxon>Russulales</taxon>
        <taxon>Auriscalpiaceae</taxon>
        <taxon>Artomyces</taxon>
    </lineage>
</organism>